<evidence type="ECO:0000256" key="1">
    <source>
        <dbReference type="SAM" id="MobiDB-lite"/>
    </source>
</evidence>
<comment type="caution">
    <text evidence="3">The sequence shown here is derived from an EMBL/GenBank/DDBJ whole genome shotgun (WGS) entry which is preliminary data.</text>
</comment>
<feature type="compositionally biased region" description="Polar residues" evidence="1">
    <location>
        <begin position="675"/>
        <end position="684"/>
    </location>
</feature>
<evidence type="ECO:0000313" key="4">
    <source>
        <dbReference type="Proteomes" id="UP001194696"/>
    </source>
</evidence>
<reference evidence="3 4" key="1">
    <citation type="journal article" date="2020" name="Fungal Divers.">
        <title>Resolving the Mortierellaceae phylogeny through synthesis of multi-gene phylogenetics and phylogenomics.</title>
        <authorList>
            <person name="Vandepol N."/>
            <person name="Liber J."/>
            <person name="Desiro A."/>
            <person name="Na H."/>
            <person name="Kennedy M."/>
            <person name="Barry K."/>
            <person name="Grigoriev I.V."/>
            <person name="Miller A.N."/>
            <person name="O'Donnell K."/>
            <person name="Stajich J.E."/>
            <person name="Bonito G."/>
        </authorList>
    </citation>
    <scope>NUCLEOTIDE SEQUENCE [LARGE SCALE GENOMIC DNA]</scope>
    <source>
        <strain evidence="3 4">AD045</strain>
    </source>
</reference>
<feature type="region of interest" description="Disordered" evidence="1">
    <location>
        <begin position="655"/>
        <end position="706"/>
    </location>
</feature>
<feature type="compositionally biased region" description="Low complexity" evidence="1">
    <location>
        <begin position="483"/>
        <end position="493"/>
    </location>
</feature>
<feature type="transmembrane region" description="Helical" evidence="2">
    <location>
        <begin position="373"/>
        <end position="392"/>
    </location>
</feature>
<keyword evidence="2" id="KW-0812">Transmembrane</keyword>
<accession>A0ABQ7KFC0</accession>
<evidence type="ECO:0000256" key="2">
    <source>
        <dbReference type="SAM" id="Phobius"/>
    </source>
</evidence>
<sequence>MSTKSFTPNCMTSDGSTFYAHAVVNIGSSNPERTIVIAKSNANPASFNDVKWSIYATVKEDYMGYLGGVNTMKSMVCIMDKQGVFTIISTSTKTTMASPETLGMGGYQYTPHADPSTGGTWTTIKMRTPYPWSPFGGGGLVLVPGVAGDKDVLMHVFPTSPSSNTIGVAVFDTELKSFSLQSNWTMPSSGRPYVIEPRGSQMHVLTFSIIGSKDPVLSRMTISPTAAPPANSSIAMSNFTLPDGCTSLIADDPQTCMFANQFYYMCKISSNANYLVSTDGTNKIGPIKTSVFGSYNDIYPIGPPEGPALWGMIANFTDYAGVVLSGDKIGEFQTLSSKMTISGLTGPGGVWNGGDSGGDSGDGGGGGGPSPGLIAGIIGGVFFLIIVICNICRICRRKSTRHHGLSRPTTPTYDDPDSLVPNITDVPEAKMECEALPMAPVTAAPPVLLGTGAAGLNSGKDTGSSMLPLPLLAPRRDVNTKVSPQAAHHQQQPSQPPQTQNTFEDGYQQGFQQALLALREEQEQQQQQQVLLRQTQNPQLLATSVNPQSAPGTWSPSNSNTTTTTLASNNPQYYSQPPGNNPQYYPLPIPGSMAYQQHQQQQFQGFYQIGISTDDTRNPQAYNAGGVPWSPVIPGSTPLSPLPAYVSGGVSMSSPAPSYGTGGGTPYTPSSGPSQAWTPGSTAYMSPAAPGSNHHPGAPHNPSYHQ</sequence>
<organism evidence="3 4">
    <name type="scientific">Linnemannia gamsii</name>
    <dbReference type="NCBI Taxonomy" id="64522"/>
    <lineage>
        <taxon>Eukaryota</taxon>
        <taxon>Fungi</taxon>
        <taxon>Fungi incertae sedis</taxon>
        <taxon>Mucoromycota</taxon>
        <taxon>Mortierellomycotina</taxon>
        <taxon>Mortierellomycetes</taxon>
        <taxon>Mortierellales</taxon>
        <taxon>Mortierellaceae</taxon>
        <taxon>Linnemannia</taxon>
    </lineage>
</organism>
<feature type="compositionally biased region" description="Low complexity" evidence="1">
    <location>
        <begin position="553"/>
        <end position="570"/>
    </location>
</feature>
<keyword evidence="2" id="KW-1133">Transmembrane helix</keyword>
<dbReference type="Proteomes" id="UP001194696">
    <property type="component" value="Unassembled WGS sequence"/>
</dbReference>
<name>A0ABQ7KFC0_9FUNG</name>
<keyword evidence="4" id="KW-1185">Reference proteome</keyword>
<feature type="compositionally biased region" description="Polar residues" evidence="1">
    <location>
        <begin position="543"/>
        <end position="552"/>
    </location>
</feature>
<evidence type="ECO:0000313" key="3">
    <source>
        <dbReference type="EMBL" id="KAG0296668.1"/>
    </source>
</evidence>
<gene>
    <name evidence="3" type="ORF">BGZ96_008838</name>
</gene>
<feature type="region of interest" description="Disordered" evidence="1">
    <location>
        <begin position="543"/>
        <end position="591"/>
    </location>
</feature>
<proteinExistence type="predicted"/>
<feature type="region of interest" description="Disordered" evidence="1">
    <location>
        <begin position="479"/>
        <end position="504"/>
    </location>
</feature>
<feature type="compositionally biased region" description="Polar residues" evidence="1">
    <location>
        <begin position="571"/>
        <end position="583"/>
    </location>
</feature>
<dbReference type="EMBL" id="JAAAIM010000051">
    <property type="protein sequence ID" value="KAG0296668.1"/>
    <property type="molecule type" value="Genomic_DNA"/>
</dbReference>
<keyword evidence="2" id="KW-0472">Membrane</keyword>
<protein>
    <submittedName>
        <fullName evidence="3">Uncharacterized protein</fullName>
    </submittedName>
</protein>